<evidence type="ECO:0008006" key="5">
    <source>
        <dbReference type="Google" id="ProtNLM"/>
    </source>
</evidence>
<dbReference type="PROSITE" id="PS50109">
    <property type="entry name" value="HIS_KIN"/>
    <property type="match status" value="1"/>
</dbReference>
<dbReference type="Gene3D" id="3.30.565.10">
    <property type="entry name" value="Histidine kinase-like ATPase, C-terminal domain"/>
    <property type="match status" value="1"/>
</dbReference>
<feature type="domain" description="Response regulatory" evidence="3">
    <location>
        <begin position="191"/>
        <end position="305"/>
    </location>
</feature>
<keyword evidence="1" id="KW-0597">Phosphoprotein</keyword>
<dbReference type="EMBL" id="UOGI01000392">
    <property type="protein sequence ID" value="VAX34785.1"/>
    <property type="molecule type" value="Genomic_DNA"/>
</dbReference>
<organism evidence="4">
    <name type="scientific">hydrothermal vent metagenome</name>
    <dbReference type="NCBI Taxonomy" id="652676"/>
    <lineage>
        <taxon>unclassified sequences</taxon>
        <taxon>metagenomes</taxon>
        <taxon>ecological metagenomes</taxon>
    </lineage>
</organism>
<evidence type="ECO:0000256" key="1">
    <source>
        <dbReference type="ARBA" id="ARBA00022553"/>
    </source>
</evidence>
<evidence type="ECO:0000313" key="4">
    <source>
        <dbReference type="EMBL" id="VAX34785.1"/>
    </source>
</evidence>
<protein>
    <recommendedName>
        <fullName evidence="5">Response regulatory domain-containing protein</fullName>
    </recommendedName>
</protein>
<dbReference type="Gene3D" id="3.40.50.2300">
    <property type="match status" value="1"/>
</dbReference>
<dbReference type="InterPro" id="IPR036890">
    <property type="entry name" value="HATPase_C_sf"/>
</dbReference>
<sequence>MPGELLLLRIKTRMMENSNPSKIFSPPKELPGAVTLDLNGLVRKVVSLLEYQMRARDIPVSVSLDKDPLFIKGDFHLLSQALLHMLLGIIKSFEAYDGEKQVMVSTVKHEGKAVLKLSDSILDSSDEMVDIFKSHDIPGKMRGLGTPLAHRIIKIHGGVMDLKLSSKGRSFCIELPLLKTCYPGKGNGSLSILVVDDDAIVVDVFREFLELLGHKATVMRSPLKALDLLVKEKFDFVLVDFRMPEMNGLTFIQKAEEFIDKNRLWLLTGDTLSFEVELLKKKGNIRILEKPVSMGRFKALFDNLPGDDR</sequence>
<accession>A0A3B1DSJ1</accession>
<dbReference type="PANTHER" id="PTHR44591">
    <property type="entry name" value="STRESS RESPONSE REGULATOR PROTEIN 1"/>
    <property type="match status" value="1"/>
</dbReference>
<evidence type="ECO:0000259" key="2">
    <source>
        <dbReference type="PROSITE" id="PS50109"/>
    </source>
</evidence>
<feature type="domain" description="Histidine kinase" evidence="2">
    <location>
        <begin position="36"/>
        <end position="179"/>
    </location>
</feature>
<proteinExistence type="predicted"/>
<dbReference type="SUPFAM" id="SSF55874">
    <property type="entry name" value="ATPase domain of HSP90 chaperone/DNA topoisomerase II/histidine kinase"/>
    <property type="match status" value="1"/>
</dbReference>
<dbReference type="GO" id="GO:0000160">
    <property type="term" value="P:phosphorelay signal transduction system"/>
    <property type="evidence" value="ECO:0007669"/>
    <property type="project" value="InterPro"/>
</dbReference>
<reference evidence="4" key="1">
    <citation type="submission" date="2018-06" db="EMBL/GenBank/DDBJ databases">
        <authorList>
            <person name="Zhirakovskaya E."/>
        </authorList>
    </citation>
    <scope>NUCLEOTIDE SEQUENCE</scope>
</reference>
<name>A0A3B1DSJ1_9ZZZZ</name>
<dbReference type="SMART" id="SM00448">
    <property type="entry name" value="REC"/>
    <property type="match status" value="1"/>
</dbReference>
<evidence type="ECO:0000259" key="3">
    <source>
        <dbReference type="PROSITE" id="PS50110"/>
    </source>
</evidence>
<dbReference type="InterPro" id="IPR005467">
    <property type="entry name" value="His_kinase_dom"/>
</dbReference>
<dbReference type="Pfam" id="PF00072">
    <property type="entry name" value="Response_reg"/>
    <property type="match status" value="1"/>
</dbReference>
<dbReference type="PANTHER" id="PTHR44591:SF3">
    <property type="entry name" value="RESPONSE REGULATORY DOMAIN-CONTAINING PROTEIN"/>
    <property type="match status" value="1"/>
</dbReference>
<dbReference type="SUPFAM" id="SSF52172">
    <property type="entry name" value="CheY-like"/>
    <property type="match status" value="1"/>
</dbReference>
<dbReference type="AlphaFoldDB" id="A0A3B1DSJ1"/>
<dbReference type="InterPro" id="IPR011006">
    <property type="entry name" value="CheY-like_superfamily"/>
</dbReference>
<dbReference type="PROSITE" id="PS50110">
    <property type="entry name" value="RESPONSE_REGULATORY"/>
    <property type="match status" value="1"/>
</dbReference>
<gene>
    <name evidence="4" type="ORF">MNBD_NITROSPIRAE03-622</name>
</gene>
<dbReference type="InterPro" id="IPR050595">
    <property type="entry name" value="Bact_response_regulator"/>
</dbReference>
<dbReference type="InterPro" id="IPR001789">
    <property type="entry name" value="Sig_transdc_resp-reg_receiver"/>
</dbReference>